<comment type="caution">
    <text evidence="2">The sequence shown here is derived from an EMBL/GenBank/DDBJ whole genome shotgun (WGS) entry which is preliminary data.</text>
</comment>
<keyword evidence="3" id="KW-1185">Reference proteome</keyword>
<feature type="region of interest" description="Disordered" evidence="1">
    <location>
        <begin position="1"/>
        <end position="29"/>
    </location>
</feature>
<proteinExistence type="predicted"/>
<sequence length="205" mass="23434">MAKRYDREIGETRRGARRRMGEWETDRAASRQCERETRRAANRIHSADTFRWQGVKRAVVYRTPPSIGCRPISDAPRLRKSPHADEPSLSQLYHVLEQKAPKQWDSLNDKGEGLVSNGAVVSTETLPDLLKSDEVVVNEIDEGDVHIKIVPKKITPLVIFDLQELLSVCILMCIRRRLNDHIVGIFFGQNTDYIDFVAEHLFASI</sequence>
<dbReference type="EMBL" id="BKCP01009404">
    <property type="protein sequence ID" value="GER51015.1"/>
    <property type="molecule type" value="Genomic_DNA"/>
</dbReference>
<evidence type="ECO:0000313" key="2">
    <source>
        <dbReference type="EMBL" id="GER51015.1"/>
    </source>
</evidence>
<dbReference type="Proteomes" id="UP000325081">
    <property type="component" value="Unassembled WGS sequence"/>
</dbReference>
<accession>A0A5A7R028</accession>
<evidence type="ECO:0000256" key="1">
    <source>
        <dbReference type="SAM" id="MobiDB-lite"/>
    </source>
</evidence>
<protein>
    <submittedName>
        <fullName evidence="2">Glutamyl-tRNA reductase</fullName>
    </submittedName>
</protein>
<gene>
    <name evidence="2" type="ORF">STAS_28344</name>
</gene>
<dbReference type="AlphaFoldDB" id="A0A5A7R028"/>
<evidence type="ECO:0000313" key="3">
    <source>
        <dbReference type="Proteomes" id="UP000325081"/>
    </source>
</evidence>
<reference evidence="3" key="1">
    <citation type="journal article" date="2019" name="Curr. Biol.">
        <title>Genome Sequence of Striga asiatica Provides Insight into the Evolution of Plant Parasitism.</title>
        <authorList>
            <person name="Yoshida S."/>
            <person name="Kim S."/>
            <person name="Wafula E.K."/>
            <person name="Tanskanen J."/>
            <person name="Kim Y.M."/>
            <person name="Honaas L."/>
            <person name="Yang Z."/>
            <person name="Spallek T."/>
            <person name="Conn C.E."/>
            <person name="Ichihashi Y."/>
            <person name="Cheong K."/>
            <person name="Cui S."/>
            <person name="Der J.P."/>
            <person name="Gundlach H."/>
            <person name="Jiao Y."/>
            <person name="Hori C."/>
            <person name="Ishida J.K."/>
            <person name="Kasahara H."/>
            <person name="Kiba T."/>
            <person name="Kim M.S."/>
            <person name="Koo N."/>
            <person name="Laohavisit A."/>
            <person name="Lee Y.H."/>
            <person name="Lumba S."/>
            <person name="McCourt P."/>
            <person name="Mortimer J.C."/>
            <person name="Mutuku J.M."/>
            <person name="Nomura T."/>
            <person name="Sasaki-Sekimoto Y."/>
            <person name="Seto Y."/>
            <person name="Wang Y."/>
            <person name="Wakatake T."/>
            <person name="Sakakibara H."/>
            <person name="Demura T."/>
            <person name="Yamaguchi S."/>
            <person name="Yoneyama K."/>
            <person name="Manabe R.I."/>
            <person name="Nelson D.C."/>
            <person name="Schulman A.H."/>
            <person name="Timko M.P."/>
            <person name="dePamphilis C.W."/>
            <person name="Choi D."/>
            <person name="Shirasu K."/>
        </authorList>
    </citation>
    <scope>NUCLEOTIDE SEQUENCE [LARGE SCALE GENOMIC DNA]</scope>
    <source>
        <strain evidence="3">cv. UVA1</strain>
    </source>
</reference>
<organism evidence="2 3">
    <name type="scientific">Striga asiatica</name>
    <name type="common">Asiatic witchweed</name>
    <name type="synonym">Buchnera asiatica</name>
    <dbReference type="NCBI Taxonomy" id="4170"/>
    <lineage>
        <taxon>Eukaryota</taxon>
        <taxon>Viridiplantae</taxon>
        <taxon>Streptophyta</taxon>
        <taxon>Embryophyta</taxon>
        <taxon>Tracheophyta</taxon>
        <taxon>Spermatophyta</taxon>
        <taxon>Magnoliopsida</taxon>
        <taxon>eudicotyledons</taxon>
        <taxon>Gunneridae</taxon>
        <taxon>Pentapetalae</taxon>
        <taxon>asterids</taxon>
        <taxon>lamiids</taxon>
        <taxon>Lamiales</taxon>
        <taxon>Orobanchaceae</taxon>
        <taxon>Buchnereae</taxon>
        <taxon>Striga</taxon>
    </lineage>
</organism>
<name>A0A5A7R028_STRAF</name>